<dbReference type="Pfam" id="PF10929">
    <property type="entry name" value="DUF2811"/>
    <property type="match status" value="1"/>
</dbReference>
<proteinExistence type="predicted"/>
<sequence>MITPPKVSLSVEIPEDLHLSLQSYLDTHTEWNQDRMFCVALSLFLMQNGVNQRQVSRIYLDNLFGYAA</sequence>
<reference evidence="1" key="1">
    <citation type="submission" date="2020-10" db="EMBL/GenBank/DDBJ databases">
        <authorList>
            <person name="Castelo-Branco R."/>
            <person name="Eusebio N."/>
            <person name="Adriana R."/>
            <person name="Vieira A."/>
            <person name="Brugerolle De Fraissinette N."/>
            <person name="Rezende De Castro R."/>
            <person name="Schneider M.P."/>
            <person name="Vasconcelos V."/>
            <person name="Leao P.N."/>
        </authorList>
    </citation>
    <scope>NUCLEOTIDE SEQUENCE</scope>
    <source>
        <strain evidence="1">LEGE 07310</strain>
    </source>
</reference>
<evidence type="ECO:0000313" key="2">
    <source>
        <dbReference type="Proteomes" id="UP000636505"/>
    </source>
</evidence>
<keyword evidence="2" id="KW-1185">Reference proteome</keyword>
<dbReference type="AlphaFoldDB" id="A0A8J7AJT3"/>
<gene>
    <name evidence="1" type="ORF">IQ241_16630</name>
</gene>
<dbReference type="Proteomes" id="UP000636505">
    <property type="component" value="Unassembled WGS sequence"/>
</dbReference>
<protein>
    <submittedName>
        <fullName evidence="1">DUF2811 domain-containing protein</fullName>
    </submittedName>
</protein>
<accession>A0A8J7AJT3</accession>
<dbReference type="EMBL" id="JADEXG010000042">
    <property type="protein sequence ID" value="MBE9078898.1"/>
    <property type="molecule type" value="Genomic_DNA"/>
</dbReference>
<comment type="caution">
    <text evidence="1">The sequence shown here is derived from an EMBL/GenBank/DDBJ whole genome shotgun (WGS) entry which is preliminary data.</text>
</comment>
<evidence type="ECO:0000313" key="1">
    <source>
        <dbReference type="EMBL" id="MBE9078898.1"/>
    </source>
</evidence>
<dbReference type="RefSeq" id="WP_193909202.1">
    <property type="nucleotide sequence ID" value="NZ_JADEXG010000042.1"/>
</dbReference>
<organism evidence="1 2">
    <name type="scientific">Vasconcelosia minhoensis LEGE 07310</name>
    <dbReference type="NCBI Taxonomy" id="915328"/>
    <lineage>
        <taxon>Bacteria</taxon>
        <taxon>Bacillati</taxon>
        <taxon>Cyanobacteriota</taxon>
        <taxon>Cyanophyceae</taxon>
        <taxon>Nodosilineales</taxon>
        <taxon>Cymatolegaceae</taxon>
        <taxon>Vasconcelosia</taxon>
        <taxon>Vasconcelosia minhoensis</taxon>
    </lineage>
</organism>
<dbReference type="InterPro" id="IPR021231">
    <property type="entry name" value="DUF2811"/>
</dbReference>
<name>A0A8J7AJT3_9CYAN</name>